<dbReference type="OrthoDB" id="196547at2759"/>
<keyword evidence="4" id="KW-1185">Reference proteome</keyword>
<gene>
    <name evidence="3" type="ORF">BCR43DRAFT_517493</name>
</gene>
<feature type="transmembrane region" description="Helical" evidence="2">
    <location>
        <begin position="277"/>
        <end position="297"/>
    </location>
</feature>
<feature type="transmembrane region" description="Helical" evidence="2">
    <location>
        <begin position="241"/>
        <end position="265"/>
    </location>
</feature>
<feature type="transmembrane region" description="Helical" evidence="2">
    <location>
        <begin position="207"/>
        <end position="229"/>
    </location>
</feature>
<dbReference type="AlphaFoldDB" id="A0A1X2H4B9"/>
<dbReference type="Proteomes" id="UP000242180">
    <property type="component" value="Unassembled WGS sequence"/>
</dbReference>
<keyword evidence="2" id="KW-0812">Transmembrane</keyword>
<feature type="transmembrane region" description="Helical" evidence="2">
    <location>
        <begin position="43"/>
        <end position="65"/>
    </location>
</feature>
<dbReference type="Gene3D" id="1.10.167.10">
    <property type="entry name" value="Regulator of G-protein Signalling 4, domain 2"/>
    <property type="match status" value="1"/>
</dbReference>
<feature type="compositionally biased region" description="Polar residues" evidence="1">
    <location>
        <begin position="645"/>
        <end position="659"/>
    </location>
</feature>
<feature type="compositionally biased region" description="Polar residues" evidence="1">
    <location>
        <begin position="508"/>
        <end position="518"/>
    </location>
</feature>
<feature type="transmembrane region" description="Helical" evidence="2">
    <location>
        <begin position="111"/>
        <end position="131"/>
    </location>
</feature>
<evidence type="ECO:0000313" key="3">
    <source>
        <dbReference type="EMBL" id="ORY93235.1"/>
    </source>
</evidence>
<dbReference type="OMA" id="EVFWNIF"/>
<proteinExistence type="predicted"/>
<feature type="compositionally biased region" description="Basic and acidic residues" evidence="1">
    <location>
        <begin position="667"/>
        <end position="685"/>
    </location>
</feature>
<evidence type="ECO:0000313" key="4">
    <source>
        <dbReference type="Proteomes" id="UP000242180"/>
    </source>
</evidence>
<comment type="caution">
    <text evidence="3">The sequence shown here is derived from an EMBL/GenBank/DDBJ whole genome shotgun (WGS) entry which is preliminary data.</text>
</comment>
<sequence length="715" mass="81492">MSPPVIDLAEINCFSRLPRCRELQGFRLSQCVWKRALIHAARVYFAIGIINIFIVVVTLAIFVYYGRPPSTAEDHTKESWYARLFSYKVGLNKGHDTLAHQMRAHGLQRRGLLTTSVISIGYLIFSTGMYAYQCFYRPEACNIMFWGVLIGFVTYMFAITWSSYRLTFLSRLSVLKDRFATGNCGDGQDLRWFLQNRDLHAISSRRFLVFYSGLLVVLLACGACIQIWASHTIGLNCKYAWGNYVLLSLSCFYFAVLLPLVAWSVRNCKDLHGVRNQFFVMFLIGIPFFVMYVIWIATFNPQDADSPSRVRYIFPAGNWIVLMTAASHGTLVCWPLVKYTLWAHRMQESAAAPRAHSPLSMSIFRCSTPELERRRPANQATHTGHAPQASVMSSLRGIYDGLWNHGQGQELVLQPECLDAILRDPMQRKRLHDMAVKDFSVENILFYEQYLQLEQEMQAFVEKKPSSSRPAPLVIPTPPQPAASPVSFTSHSSQESVPTLSDFEVDTNDNGAPTGNTSKSRRRAPKTFQAPQIFVQHWSPTPRRQNKKRPLRRKAELLEEPIPEELKPLCEEIYRTFIPDWAPLQINISHKARKQLERVFAEKCQSTDGSTDSDATRWLTHPSSASSPHENHLLLPLPPGHRQRFGSNETLSSGHSTATPEILSPDSRSRFTDEARPRQNRERSPRVTLASFELARQEVFSNIFTSIFPKLVHQN</sequence>
<evidence type="ECO:0000256" key="2">
    <source>
        <dbReference type="SAM" id="Phobius"/>
    </source>
</evidence>
<dbReference type="STRING" id="13706.A0A1X2H4B9"/>
<dbReference type="InterPro" id="IPR036305">
    <property type="entry name" value="RGS_sf"/>
</dbReference>
<accession>A0A1X2H4B9</accession>
<keyword evidence="2" id="KW-1133">Transmembrane helix</keyword>
<evidence type="ECO:0000256" key="1">
    <source>
        <dbReference type="SAM" id="MobiDB-lite"/>
    </source>
</evidence>
<feature type="region of interest" description="Disordered" evidence="1">
    <location>
        <begin position="639"/>
        <end position="685"/>
    </location>
</feature>
<name>A0A1X2H4B9_SYNRA</name>
<dbReference type="EMBL" id="MCGN01000009">
    <property type="protein sequence ID" value="ORY93235.1"/>
    <property type="molecule type" value="Genomic_DNA"/>
</dbReference>
<dbReference type="SUPFAM" id="SSF48097">
    <property type="entry name" value="Regulator of G-protein signaling, RGS"/>
    <property type="match status" value="1"/>
</dbReference>
<feature type="region of interest" description="Disordered" evidence="1">
    <location>
        <begin position="463"/>
        <end position="552"/>
    </location>
</feature>
<feature type="compositionally biased region" description="Pro residues" evidence="1">
    <location>
        <begin position="473"/>
        <end position="482"/>
    </location>
</feature>
<dbReference type="InParanoid" id="A0A1X2H4B9"/>
<evidence type="ECO:0008006" key="5">
    <source>
        <dbReference type="Google" id="ProtNLM"/>
    </source>
</evidence>
<keyword evidence="2" id="KW-0472">Membrane</keyword>
<feature type="transmembrane region" description="Helical" evidence="2">
    <location>
        <begin position="143"/>
        <end position="164"/>
    </location>
</feature>
<organism evidence="3 4">
    <name type="scientific">Syncephalastrum racemosum</name>
    <name type="common">Filamentous fungus</name>
    <dbReference type="NCBI Taxonomy" id="13706"/>
    <lineage>
        <taxon>Eukaryota</taxon>
        <taxon>Fungi</taxon>
        <taxon>Fungi incertae sedis</taxon>
        <taxon>Mucoromycota</taxon>
        <taxon>Mucoromycotina</taxon>
        <taxon>Mucoromycetes</taxon>
        <taxon>Mucorales</taxon>
        <taxon>Syncephalastraceae</taxon>
        <taxon>Syncephalastrum</taxon>
    </lineage>
</organism>
<feature type="transmembrane region" description="Helical" evidence="2">
    <location>
        <begin position="317"/>
        <end position="337"/>
    </location>
</feature>
<reference evidence="3 4" key="1">
    <citation type="submission" date="2016-07" db="EMBL/GenBank/DDBJ databases">
        <title>Pervasive Adenine N6-methylation of Active Genes in Fungi.</title>
        <authorList>
            <consortium name="DOE Joint Genome Institute"/>
            <person name="Mondo S.J."/>
            <person name="Dannebaum R.O."/>
            <person name="Kuo R.C."/>
            <person name="Labutti K."/>
            <person name="Haridas S."/>
            <person name="Kuo A."/>
            <person name="Salamov A."/>
            <person name="Ahrendt S.R."/>
            <person name="Lipzen A."/>
            <person name="Sullivan W."/>
            <person name="Andreopoulos W.B."/>
            <person name="Clum A."/>
            <person name="Lindquist E."/>
            <person name="Daum C."/>
            <person name="Ramamoorthy G.K."/>
            <person name="Gryganskyi A."/>
            <person name="Culley D."/>
            <person name="Magnuson J.K."/>
            <person name="James T.Y."/>
            <person name="O'Malley M.A."/>
            <person name="Stajich J.E."/>
            <person name="Spatafora J.W."/>
            <person name="Visel A."/>
            <person name="Grigoriev I.V."/>
        </authorList>
    </citation>
    <scope>NUCLEOTIDE SEQUENCE [LARGE SCALE GENOMIC DNA]</scope>
    <source>
        <strain evidence="3 4">NRRL 2496</strain>
    </source>
</reference>
<dbReference type="InterPro" id="IPR044926">
    <property type="entry name" value="RGS_subdomain_2"/>
</dbReference>
<feature type="compositionally biased region" description="Polar residues" evidence="1">
    <location>
        <begin position="486"/>
        <end position="499"/>
    </location>
</feature>
<protein>
    <recommendedName>
        <fullName evidence="5">RGS domain-containing protein</fullName>
    </recommendedName>
</protein>